<dbReference type="EMBL" id="JAATIT010000001">
    <property type="protein sequence ID" value="NJB88935.1"/>
    <property type="molecule type" value="Genomic_DNA"/>
</dbReference>
<dbReference type="InterPro" id="IPR016185">
    <property type="entry name" value="PreATP-grasp_dom_sf"/>
</dbReference>
<dbReference type="Gene3D" id="3.30.470.20">
    <property type="entry name" value="ATP-grasp fold, B domain"/>
    <property type="match status" value="1"/>
</dbReference>
<feature type="binding site" evidence="5">
    <location>
        <position position="210"/>
    </location>
    <ligand>
        <name>ATP</name>
        <dbReference type="ChEBI" id="CHEBI:30616"/>
    </ligand>
</feature>
<evidence type="ECO:0000256" key="6">
    <source>
        <dbReference type="RuleBase" id="RU361200"/>
    </source>
</evidence>
<evidence type="ECO:0000256" key="3">
    <source>
        <dbReference type="ARBA" id="ARBA00022755"/>
    </source>
</evidence>
<feature type="domain" description="ATP-grasp" evidence="7">
    <location>
        <begin position="108"/>
        <end position="294"/>
    </location>
</feature>
<dbReference type="PROSITE" id="PS50975">
    <property type="entry name" value="ATP_GRASP"/>
    <property type="match status" value="1"/>
</dbReference>
<comment type="similarity">
    <text evidence="5 6">Belongs to the PurK/PurT family.</text>
</comment>
<dbReference type="AlphaFoldDB" id="A0A7X5XPK0"/>
<comment type="function">
    <text evidence="6">Catalyzes the ATP-dependent conversion of 5-aminoimidazole ribonucleotide (AIR) and HCO(3)- to N5-carboxyaminoimidazole ribonucleotide (N5-CAIR).</text>
</comment>
<dbReference type="InterPro" id="IPR013815">
    <property type="entry name" value="ATP_grasp_subdomain_1"/>
</dbReference>
<dbReference type="SUPFAM" id="SSF51246">
    <property type="entry name" value="Rudiment single hybrid motif"/>
    <property type="match status" value="1"/>
</dbReference>
<dbReference type="GO" id="GO:0046872">
    <property type="term" value="F:metal ion binding"/>
    <property type="evidence" value="ECO:0007669"/>
    <property type="project" value="InterPro"/>
</dbReference>
<feature type="binding site" evidence="5">
    <location>
        <begin position="179"/>
        <end position="182"/>
    </location>
    <ligand>
        <name>ATP</name>
        <dbReference type="ChEBI" id="CHEBI:30616"/>
    </ligand>
</feature>
<keyword evidence="9" id="KW-1185">Reference proteome</keyword>
<comment type="pathway">
    <text evidence="5 6">Purine metabolism; IMP biosynthesis via de novo pathway; 5-amino-1-(5-phospho-D-ribosyl)imidazole-4-carboxylate from 5-amino-1-(5-phospho-D-ribosyl)imidazole (N5-CAIR route): step 1/2.</text>
</comment>
<sequence>MLPPGSTIGILGGGQLGRMLAVAAAQLGYKVHIYAPDATSVAAEVTAHHSQAAWDDEPRLAAFAAACDVVTYEFENVPVDTLRFLSGHVAVRPGVAGLKIAQDRLEEKTFVAGLGGRPAPFAAVPDRAALDAALEQVGAPAILKTVRMGYDGKGQARLRTSADADAAWETIGRHPAVLEGFVTFAHEFSVILVRGIDGEVRFWDSPANVHEGGILATSSLPPPQIIFDQQDEARALMAKIADELDYVGVLTGEFFATEEGPVFNEMAPRVHNSGHWTIEGAIVSQFENHIRAVAGLPLGSTATAALPVVMHNLIGGGIETVPDLLADPACHLHHYGKAEVREGRKLGHATWVGASPKGSVLDCSSVEV</sequence>
<dbReference type="SUPFAM" id="SSF56059">
    <property type="entry name" value="Glutathione synthetase ATP-binding domain-like"/>
    <property type="match status" value="1"/>
</dbReference>
<dbReference type="RefSeq" id="WP_245198399.1">
    <property type="nucleotide sequence ID" value="NZ_JAATIT010000001.1"/>
</dbReference>
<dbReference type="PANTHER" id="PTHR11609:SF5">
    <property type="entry name" value="PHOSPHORIBOSYLAMINOIMIDAZOLE CARBOXYLASE"/>
    <property type="match status" value="1"/>
</dbReference>
<dbReference type="PANTHER" id="PTHR11609">
    <property type="entry name" value="PURINE BIOSYNTHESIS PROTEIN 6/7, PUR6/7"/>
    <property type="match status" value="1"/>
</dbReference>
<evidence type="ECO:0000313" key="8">
    <source>
        <dbReference type="EMBL" id="NJB88935.1"/>
    </source>
</evidence>
<dbReference type="Pfam" id="PF17769">
    <property type="entry name" value="PurK_C"/>
    <property type="match status" value="1"/>
</dbReference>
<keyword evidence="1 5" id="KW-0436">Ligase</keyword>
<organism evidence="8 9">
    <name type="scientific">Sphingopyxis italica</name>
    <dbReference type="NCBI Taxonomy" id="1129133"/>
    <lineage>
        <taxon>Bacteria</taxon>
        <taxon>Pseudomonadati</taxon>
        <taxon>Pseudomonadota</taxon>
        <taxon>Alphaproteobacteria</taxon>
        <taxon>Sphingomonadales</taxon>
        <taxon>Sphingomonadaceae</taxon>
        <taxon>Sphingopyxis</taxon>
    </lineage>
</organism>
<gene>
    <name evidence="5 6" type="primary">purK</name>
    <name evidence="8" type="ORF">GGR90_001087</name>
</gene>
<dbReference type="GO" id="GO:0034028">
    <property type="term" value="F:5-(carboxyamino)imidazole ribonucleotide synthase activity"/>
    <property type="evidence" value="ECO:0007669"/>
    <property type="project" value="UniProtKB-UniRule"/>
</dbReference>
<keyword evidence="4 5" id="KW-0067">ATP-binding</keyword>
<keyword evidence="3 5" id="KW-0658">Purine biosynthesis</keyword>
<comment type="function">
    <text evidence="5">Catalyzes the ATP-dependent conversion of 5-aminoimidazole ribonucleotide (AIR) and HCO(3)(-) to N5-carboxyaminoimidazole ribonucleotide (N5-CAIR).</text>
</comment>
<evidence type="ECO:0000256" key="1">
    <source>
        <dbReference type="ARBA" id="ARBA00022598"/>
    </source>
</evidence>
<dbReference type="GO" id="GO:0005829">
    <property type="term" value="C:cytosol"/>
    <property type="evidence" value="ECO:0007669"/>
    <property type="project" value="TreeGrafter"/>
</dbReference>
<reference evidence="8 9" key="1">
    <citation type="submission" date="2020-03" db="EMBL/GenBank/DDBJ databases">
        <title>Genomic Encyclopedia of Type Strains, Phase IV (KMG-IV): sequencing the most valuable type-strain genomes for metagenomic binning, comparative biology and taxonomic classification.</title>
        <authorList>
            <person name="Goeker M."/>
        </authorList>
    </citation>
    <scope>NUCLEOTIDE SEQUENCE [LARGE SCALE GENOMIC DNA]</scope>
    <source>
        <strain evidence="8 9">DSM 25229</strain>
    </source>
</reference>
<feature type="binding site" evidence="5">
    <location>
        <position position="104"/>
    </location>
    <ligand>
        <name>ATP</name>
        <dbReference type="ChEBI" id="CHEBI:30616"/>
    </ligand>
</feature>
<dbReference type="UniPathway" id="UPA00074">
    <property type="reaction ID" value="UER00942"/>
</dbReference>
<dbReference type="HAMAP" id="MF_01928">
    <property type="entry name" value="PurK"/>
    <property type="match status" value="1"/>
</dbReference>
<dbReference type="InterPro" id="IPR003135">
    <property type="entry name" value="ATP-grasp_carboxylate-amine"/>
</dbReference>
<comment type="catalytic activity">
    <reaction evidence="5 6">
        <text>5-amino-1-(5-phospho-beta-D-ribosyl)imidazole + hydrogencarbonate + ATP = 5-carboxyamino-1-(5-phospho-D-ribosyl)imidazole + ADP + phosphate + 2 H(+)</text>
        <dbReference type="Rhea" id="RHEA:19317"/>
        <dbReference type="ChEBI" id="CHEBI:15378"/>
        <dbReference type="ChEBI" id="CHEBI:17544"/>
        <dbReference type="ChEBI" id="CHEBI:30616"/>
        <dbReference type="ChEBI" id="CHEBI:43474"/>
        <dbReference type="ChEBI" id="CHEBI:58730"/>
        <dbReference type="ChEBI" id="CHEBI:137981"/>
        <dbReference type="ChEBI" id="CHEBI:456216"/>
        <dbReference type="EC" id="6.3.4.18"/>
    </reaction>
</comment>
<dbReference type="NCBIfam" id="NF004679">
    <property type="entry name" value="PRK06019.1-5"/>
    <property type="match status" value="1"/>
</dbReference>
<dbReference type="FunFam" id="3.40.50.20:FF:000016">
    <property type="entry name" value="N5-carboxyaminoimidazole ribonucleotide synthase"/>
    <property type="match status" value="1"/>
</dbReference>
<dbReference type="Pfam" id="PF02222">
    <property type="entry name" value="ATP-grasp"/>
    <property type="match status" value="1"/>
</dbReference>
<protein>
    <recommendedName>
        <fullName evidence="5 6">N5-carboxyaminoimidazole ribonucleotide synthase</fullName>
        <shortName evidence="5 6">N5-CAIR synthase</shortName>
        <ecNumber evidence="5 6">6.3.4.18</ecNumber>
    </recommendedName>
    <alternativeName>
        <fullName evidence="5 6">5-(carboxyamino)imidazole ribonucleotide synthetase</fullName>
    </alternativeName>
</protein>
<dbReference type="InterPro" id="IPR011761">
    <property type="entry name" value="ATP-grasp"/>
</dbReference>
<evidence type="ECO:0000313" key="9">
    <source>
        <dbReference type="Proteomes" id="UP000535078"/>
    </source>
</evidence>
<dbReference type="Pfam" id="PF22660">
    <property type="entry name" value="RS_preATP-grasp-like"/>
    <property type="match status" value="1"/>
</dbReference>
<feature type="binding site" evidence="5">
    <location>
        <begin position="149"/>
        <end position="155"/>
    </location>
    <ligand>
        <name>ATP</name>
        <dbReference type="ChEBI" id="CHEBI:30616"/>
    </ligand>
</feature>
<evidence type="ECO:0000256" key="4">
    <source>
        <dbReference type="ARBA" id="ARBA00022840"/>
    </source>
</evidence>
<dbReference type="GO" id="GO:0006189">
    <property type="term" value="P:'de novo' IMP biosynthetic process"/>
    <property type="evidence" value="ECO:0007669"/>
    <property type="project" value="UniProtKB-UniRule"/>
</dbReference>
<dbReference type="EC" id="6.3.4.18" evidence="5 6"/>
<feature type="binding site" evidence="5">
    <location>
        <begin position="264"/>
        <end position="265"/>
    </location>
    <ligand>
        <name>ATP</name>
        <dbReference type="ChEBI" id="CHEBI:30616"/>
    </ligand>
</feature>
<accession>A0A7X5XPK0</accession>
<name>A0A7X5XPK0_9SPHN</name>
<dbReference type="InterPro" id="IPR011054">
    <property type="entry name" value="Rudment_hybrid_motif"/>
</dbReference>
<keyword evidence="2 5" id="KW-0547">Nucleotide-binding</keyword>
<feature type="binding site" evidence="5">
    <location>
        <position position="187"/>
    </location>
    <ligand>
        <name>ATP</name>
        <dbReference type="ChEBI" id="CHEBI:30616"/>
    </ligand>
</feature>
<dbReference type="InterPro" id="IPR005875">
    <property type="entry name" value="PurK"/>
</dbReference>
<evidence type="ECO:0000259" key="7">
    <source>
        <dbReference type="PROSITE" id="PS50975"/>
    </source>
</evidence>
<dbReference type="InterPro" id="IPR040686">
    <property type="entry name" value="PurK_C"/>
</dbReference>
<dbReference type="GO" id="GO:0004638">
    <property type="term" value="F:phosphoribosylaminoimidazole carboxylase activity"/>
    <property type="evidence" value="ECO:0007669"/>
    <property type="project" value="InterPro"/>
</dbReference>
<comment type="subunit">
    <text evidence="5 6">Homodimer.</text>
</comment>
<evidence type="ECO:0000256" key="2">
    <source>
        <dbReference type="ARBA" id="ARBA00022741"/>
    </source>
</evidence>
<dbReference type="GO" id="GO:0005524">
    <property type="term" value="F:ATP binding"/>
    <property type="evidence" value="ECO:0007669"/>
    <property type="project" value="UniProtKB-UniRule"/>
</dbReference>
<dbReference type="NCBIfam" id="NF004676">
    <property type="entry name" value="PRK06019.1-2"/>
    <property type="match status" value="1"/>
</dbReference>
<dbReference type="Proteomes" id="UP000535078">
    <property type="component" value="Unassembled WGS sequence"/>
</dbReference>
<evidence type="ECO:0000256" key="5">
    <source>
        <dbReference type="HAMAP-Rule" id="MF_01928"/>
    </source>
</evidence>
<proteinExistence type="inferred from homology"/>
<dbReference type="Gene3D" id="3.30.1490.20">
    <property type="entry name" value="ATP-grasp fold, A domain"/>
    <property type="match status" value="1"/>
</dbReference>
<comment type="caution">
    <text evidence="8">The sequence shown here is derived from an EMBL/GenBank/DDBJ whole genome shotgun (WGS) entry which is preliminary data.</text>
</comment>
<dbReference type="Gene3D" id="3.40.50.20">
    <property type="match status" value="1"/>
</dbReference>
<dbReference type="InterPro" id="IPR054350">
    <property type="entry name" value="PurT/PurK_preATP-grasp"/>
</dbReference>
<dbReference type="NCBIfam" id="TIGR01161">
    <property type="entry name" value="purK"/>
    <property type="match status" value="1"/>
</dbReference>
<dbReference type="FunFam" id="3.30.1490.20:FF:000015">
    <property type="entry name" value="N5-carboxyaminoimidazole ribonucleotide synthase"/>
    <property type="match status" value="1"/>
</dbReference>
<dbReference type="SUPFAM" id="SSF52440">
    <property type="entry name" value="PreATP-grasp domain"/>
    <property type="match status" value="1"/>
</dbReference>
<feature type="binding site" evidence="5">
    <location>
        <position position="144"/>
    </location>
    <ligand>
        <name>ATP</name>
        <dbReference type="ChEBI" id="CHEBI:30616"/>
    </ligand>
</feature>